<evidence type="ECO:0000313" key="2">
    <source>
        <dbReference type="EMBL" id="MBU3853325.1"/>
    </source>
</evidence>
<dbReference type="PANTHER" id="PTHR30283">
    <property type="entry name" value="PEROXIDE STRESS RESPONSE PROTEIN YAAA"/>
    <property type="match status" value="1"/>
</dbReference>
<sequence>MLTFISCAKTMTARTKTAVPFTTEPLFPEEVQRQVTRMAALDTAEMGRLLHINPKLAAQNCLRYHDFYSETNRPLPALLSYTGMVFKRIAPQDFTADDFSFAQEHLRITSFLYGLVRPLDLIRNYRLEGSVPAEEGSRETIFEHWRPLLTENFIRQIREQGGILVNLASAEMKDLFHWKEVESSVRVITPEFYTLKNGKPTTVVVYAKMCRGEMTRFILRNRIEDPEQLKTFTWEGFTYHPELSEGDRLVFCMEA</sequence>
<dbReference type="EMBL" id="JAHLFU010000120">
    <property type="protein sequence ID" value="MBU3853325.1"/>
    <property type="molecule type" value="Genomic_DNA"/>
</dbReference>
<comment type="caution">
    <text evidence="2">The sequence shown here is derived from an EMBL/GenBank/DDBJ whole genome shotgun (WGS) entry which is preliminary data.</text>
</comment>
<gene>
    <name evidence="2" type="ORF">H9789_05815</name>
</gene>
<dbReference type="AlphaFoldDB" id="A0A9E2P2I4"/>
<dbReference type="GO" id="GO:0033194">
    <property type="term" value="P:response to hydroperoxide"/>
    <property type="evidence" value="ECO:0007669"/>
    <property type="project" value="TreeGrafter"/>
</dbReference>
<dbReference type="GO" id="GO:0005829">
    <property type="term" value="C:cytosol"/>
    <property type="evidence" value="ECO:0007669"/>
    <property type="project" value="TreeGrafter"/>
</dbReference>
<dbReference type="InterPro" id="IPR005583">
    <property type="entry name" value="YaaA"/>
</dbReference>
<proteinExistence type="inferred from homology"/>
<dbReference type="Pfam" id="PF03883">
    <property type="entry name" value="H2O2_YaaD"/>
    <property type="match status" value="1"/>
</dbReference>
<reference evidence="2" key="1">
    <citation type="journal article" date="2021" name="PeerJ">
        <title>Extensive microbial diversity within the chicken gut microbiome revealed by metagenomics and culture.</title>
        <authorList>
            <person name="Gilroy R."/>
            <person name="Ravi A."/>
            <person name="Getino M."/>
            <person name="Pursley I."/>
            <person name="Horton D.L."/>
            <person name="Alikhan N.F."/>
            <person name="Baker D."/>
            <person name="Gharbi K."/>
            <person name="Hall N."/>
            <person name="Watson M."/>
            <person name="Adriaenssens E.M."/>
            <person name="Foster-Nyarko E."/>
            <person name="Jarju S."/>
            <person name="Secka A."/>
            <person name="Antonio M."/>
            <person name="Oren A."/>
            <person name="Chaudhuri R.R."/>
            <person name="La Ragione R."/>
            <person name="Hildebrand F."/>
            <person name="Pallen M.J."/>
        </authorList>
    </citation>
    <scope>NUCLEOTIDE SEQUENCE</scope>
    <source>
        <strain evidence="2">G3-2149</strain>
    </source>
</reference>
<dbReference type="Proteomes" id="UP000823865">
    <property type="component" value="Unassembled WGS sequence"/>
</dbReference>
<evidence type="ECO:0000313" key="3">
    <source>
        <dbReference type="Proteomes" id="UP000823865"/>
    </source>
</evidence>
<accession>A0A9E2P2I4</accession>
<reference evidence="2" key="2">
    <citation type="submission" date="2021-04" db="EMBL/GenBank/DDBJ databases">
        <authorList>
            <person name="Gilroy R."/>
        </authorList>
    </citation>
    <scope>NUCLEOTIDE SEQUENCE</scope>
    <source>
        <strain evidence="2">G3-2149</strain>
    </source>
</reference>
<dbReference type="HAMAP" id="MF_00652">
    <property type="entry name" value="UPF0246"/>
    <property type="match status" value="1"/>
</dbReference>
<name>A0A9E2P2I4_9BACT</name>
<organism evidence="2 3">
    <name type="scientific">Candidatus Paraprevotella stercoravium</name>
    <dbReference type="NCBI Taxonomy" id="2838725"/>
    <lineage>
        <taxon>Bacteria</taxon>
        <taxon>Pseudomonadati</taxon>
        <taxon>Bacteroidota</taxon>
        <taxon>Bacteroidia</taxon>
        <taxon>Bacteroidales</taxon>
        <taxon>Prevotellaceae</taxon>
        <taxon>Paraprevotella</taxon>
    </lineage>
</organism>
<comment type="similarity">
    <text evidence="1">Belongs to the UPF0246 family.</text>
</comment>
<dbReference type="PANTHER" id="PTHR30283:SF4">
    <property type="entry name" value="PEROXIDE STRESS RESISTANCE PROTEIN YAAA"/>
    <property type="match status" value="1"/>
</dbReference>
<evidence type="ECO:0000256" key="1">
    <source>
        <dbReference type="HAMAP-Rule" id="MF_00652"/>
    </source>
</evidence>
<protein>
    <recommendedName>
        <fullName evidence="1">UPF0246 protein H9789_05815</fullName>
    </recommendedName>
</protein>